<accession>A0A0F9EPX1</accession>
<dbReference type="AlphaFoldDB" id="A0A0F9EPX1"/>
<name>A0A0F9EPX1_9ZZZZ</name>
<evidence type="ECO:0000313" key="1">
    <source>
        <dbReference type="EMBL" id="KKL25918.1"/>
    </source>
</evidence>
<proteinExistence type="predicted"/>
<organism evidence="1">
    <name type="scientific">marine sediment metagenome</name>
    <dbReference type="NCBI Taxonomy" id="412755"/>
    <lineage>
        <taxon>unclassified sequences</taxon>
        <taxon>metagenomes</taxon>
        <taxon>ecological metagenomes</taxon>
    </lineage>
</organism>
<sequence>MPNVQTVQGDMNIIVVSGDYTATIKDQIILCNCDGGNITITLPLADDSKKTSLYIQKIDTSANTVTIDGDGTESVDDSPTQVLSNTDEYLHIDSDELNWWSYFNEDNVIHNNVAGEINAITNKAVPSANHIILIEDSDAAAVKKHILIGDLESMLTIIDADAIHDNVASEISIITYKGSPVGADFILIEDSGAANVKKHILISDILAMVGGGGDMAKATYDIDNDGIVDKAENIDDGAGNAKSAAEVKSHIDSTANPHSVTKTQVSLANVIDALQLKNVSNTWITELTAAKTVPSPSDLFIMEDSDALGDKVYATYANLETQMNHDNLRNFLADEHLDWKTDRGADNIHVNNITSVIEAVVTSHEGAINHDALTNFAIGEHRVINDAGDSPTELFSSSKINALVDAKISVGAGGYVLGFSGANASVGNALTRYLGIGTGIVNVTEAYAEFYIPIAGTVKNLRVYVSVHSTLATDTVTINKNGTPQSLTVS</sequence>
<reference evidence="1" key="1">
    <citation type="journal article" date="2015" name="Nature">
        <title>Complex archaea that bridge the gap between prokaryotes and eukaryotes.</title>
        <authorList>
            <person name="Spang A."/>
            <person name="Saw J.H."/>
            <person name="Jorgensen S.L."/>
            <person name="Zaremba-Niedzwiedzka K."/>
            <person name="Martijn J."/>
            <person name="Lind A.E."/>
            <person name="van Eijk R."/>
            <person name="Schleper C."/>
            <person name="Guy L."/>
            <person name="Ettema T.J."/>
        </authorList>
    </citation>
    <scope>NUCLEOTIDE SEQUENCE</scope>
</reference>
<feature type="non-terminal residue" evidence="1">
    <location>
        <position position="490"/>
    </location>
</feature>
<gene>
    <name evidence="1" type="ORF">LCGC14_2400490</name>
</gene>
<dbReference type="EMBL" id="LAZR01036034">
    <property type="protein sequence ID" value="KKL25918.1"/>
    <property type="molecule type" value="Genomic_DNA"/>
</dbReference>
<protein>
    <submittedName>
        <fullName evidence="1">Uncharacterized protein</fullName>
    </submittedName>
</protein>
<comment type="caution">
    <text evidence="1">The sequence shown here is derived from an EMBL/GenBank/DDBJ whole genome shotgun (WGS) entry which is preliminary data.</text>
</comment>